<name>A0AAD7T729_9TELE</name>
<proteinExistence type="predicted"/>
<protein>
    <submittedName>
        <fullName evidence="2">Uncharacterized protein</fullName>
    </submittedName>
</protein>
<dbReference type="AlphaFoldDB" id="A0AAD7T729"/>
<feature type="region of interest" description="Disordered" evidence="1">
    <location>
        <begin position="189"/>
        <end position="213"/>
    </location>
</feature>
<dbReference type="EMBL" id="JAINUG010000010">
    <property type="protein sequence ID" value="KAJ8415158.1"/>
    <property type="molecule type" value="Genomic_DNA"/>
</dbReference>
<dbReference type="Proteomes" id="UP001221898">
    <property type="component" value="Unassembled WGS sequence"/>
</dbReference>
<keyword evidence="3" id="KW-1185">Reference proteome</keyword>
<feature type="region of interest" description="Disordered" evidence="1">
    <location>
        <begin position="311"/>
        <end position="333"/>
    </location>
</feature>
<gene>
    <name evidence="2" type="ORF">AAFF_G00008560</name>
</gene>
<evidence type="ECO:0000256" key="1">
    <source>
        <dbReference type="SAM" id="MobiDB-lite"/>
    </source>
</evidence>
<reference evidence="2" key="1">
    <citation type="journal article" date="2023" name="Science">
        <title>Genome structures resolve the early diversification of teleost fishes.</title>
        <authorList>
            <person name="Parey E."/>
            <person name="Louis A."/>
            <person name="Montfort J."/>
            <person name="Bouchez O."/>
            <person name="Roques C."/>
            <person name="Iampietro C."/>
            <person name="Lluch J."/>
            <person name="Castinel A."/>
            <person name="Donnadieu C."/>
            <person name="Desvignes T."/>
            <person name="Floi Bucao C."/>
            <person name="Jouanno E."/>
            <person name="Wen M."/>
            <person name="Mejri S."/>
            <person name="Dirks R."/>
            <person name="Jansen H."/>
            <person name="Henkel C."/>
            <person name="Chen W.J."/>
            <person name="Zahm M."/>
            <person name="Cabau C."/>
            <person name="Klopp C."/>
            <person name="Thompson A.W."/>
            <person name="Robinson-Rechavi M."/>
            <person name="Braasch I."/>
            <person name="Lecointre G."/>
            <person name="Bobe J."/>
            <person name="Postlethwait J.H."/>
            <person name="Berthelot C."/>
            <person name="Roest Crollius H."/>
            <person name="Guiguen Y."/>
        </authorList>
    </citation>
    <scope>NUCLEOTIDE SEQUENCE</scope>
    <source>
        <strain evidence="2">NC1722</strain>
    </source>
</reference>
<feature type="compositionally biased region" description="Basic and acidic residues" evidence="1">
    <location>
        <begin position="195"/>
        <end position="205"/>
    </location>
</feature>
<evidence type="ECO:0000313" key="2">
    <source>
        <dbReference type="EMBL" id="KAJ8415158.1"/>
    </source>
</evidence>
<accession>A0AAD7T729</accession>
<organism evidence="2 3">
    <name type="scientific">Aldrovandia affinis</name>
    <dbReference type="NCBI Taxonomy" id="143900"/>
    <lineage>
        <taxon>Eukaryota</taxon>
        <taxon>Metazoa</taxon>
        <taxon>Chordata</taxon>
        <taxon>Craniata</taxon>
        <taxon>Vertebrata</taxon>
        <taxon>Euteleostomi</taxon>
        <taxon>Actinopterygii</taxon>
        <taxon>Neopterygii</taxon>
        <taxon>Teleostei</taxon>
        <taxon>Notacanthiformes</taxon>
        <taxon>Halosauridae</taxon>
        <taxon>Aldrovandia</taxon>
    </lineage>
</organism>
<comment type="caution">
    <text evidence="2">The sequence shown here is derived from an EMBL/GenBank/DDBJ whole genome shotgun (WGS) entry which is preliminary data.</text>
</comment>
<sequence length="333" mass="36061">MRCDRKCSATGSVGLGSASEFRRVRADAHTGMRPLWTGTGRFGKRLHLWDRDSDGLVPRACAPLRHASPQTRARPPAALCFQRPGSHRGRPSHRLAISGTRRKRIPIGPPAGNGDSESVAARALLKGPIQRKPAAHSLCVRQEMSAPPLCLVTPPQLSLQTARDCERSETAGGGRGGTQVTLAREVPAATFARSQRGERPIEERARSRRLLGTAGDSSRTGRLLFLAGPFYLHSTGGGAKQGGGRSEELIGVLEPSHSPQGVLPGGACERRCEFLSGCGGKRLGQGRRSFRSDRWGATMSSLRLKELSHSHLYRRRQERPHSYGGGLPRDTLR</sequence>
<evidence type="ECO:0000313" key="3">
    <source>
        <dbReference type="Proteomes" id="UP001221898"/>
    </source>
</evidence>